<dbReference type="InterPro" id="IPR053146">
    <property type="entry name" value="QDO-like"/>
</dbReference>
<organism evidence="2 3">
    <name type="scientific">Labedaea rhizosphaerae</name>
    <dbReference type="NCBI Taxonomy" id="598644"/>
    <lineage>
        <taxon>Bacteria</taxon>
        <taxon>Bacillati</taxon>
        <taxon>Actinomycetota</taxon>
        <taxon>Actinomycetes</taxon>
        <taxon>Pseudonocardiales</taxon>
        <taxon>Pseudonocardiaceae</taxon>
        <taxon>Labedaea</taxon>
    </lineage>
</organism>
<dbReference type="AlphaFoldDB" id="A0A4R6SIE5"/>
<name>A0A4R6SIE5_LABRH</name>
<dbReference type="RefSeq" id="WP_133850000.1">
    <property type="nucleotide sequence ID" value="NZ_SNXZ01000002.1"/>
</dbReference>
<proteinExistence type="predicted"/>
<dbReference type="PANTHER" id="PTHR36440:SF1">
    <property type="entry name" value="PUTATIVE (AFU_ORTHOLOGUE AFUA_8G07350)-RELATED"/>
    <property type="match status" value="1"/>
</dbReference>
<feature type="domain" description="Cupin type-2" evidence="1">
    <location>
        <begin position="48"/>
        <end position="116"/>
    </location>
</feature>
<dbReference type="PANTHER" id="PTHR36440">
    <property type="entry name" value="PUTATIVE (AFU_ORTHOLOGUE AFUA_8G07350)-RELATED"/>
    <property type="match status" value="1"/>
</dbReference>
<evidence type="ECO:0000313" key="3">
    <source>
        <dbReference type="Proteomes" id="UP000295444"/>
    </source>
</evidence>
<dbReference type="InterPro" id="IPR014710">
    <property type="entry name" value="RmlC-like_jellyroll"/>
</dbReference>
<keyword evidence="3" id="KW-1185">Reference proteome</keyword>
<accession>A0A4R6SIE5</accession>
<protein>
    <submittedName>
        <fullName evidence="2">Cupin domain</fullName>
    </submittedName>
</protein>
<dbReference type="OrthoDB" id="5243731at2"/>
<evidence type="ECO:0000259" key="1">
    <source>
        <dbReference type="Pfam" id="PF07883"/>
    </source>
</evidence>
<gene>
    <name evidence="2" type="ORF">EV186_1021285</name>
</gene>
<dbReference type="InterPro" id="IPR013096">
    <property type="entry name" value="Cupin_2"/>
</dbReference>
<dbReference type="Pfam" id="PF07883">
    <property type="entry name" value="Cupin_2"/>
    <property type="match status" value="1"/>
</dbReference>
<dbReference type="Proteomes" id="UP000295444">
    <property type="component" value="Unassembled WGS sequence"/>
</dbReference>
<dbReference type="Gene3D" id="2.60.120.10">
    <property type="entry name" value="Jelly Rolls"/>
    <property type="match status" value="1"/>
</dbReference>
<evidence type="ECO:0000313" key="2">
    <source>
        <dbReference type="EMBL" id="TDQ01417.1"/>
    </source>
</evidence>
<sequence>MTFIKADDKGSIIVKAGDHEVLGEGAPTTVRLLADASATGGALSCQRVVLGEGANGATPHHHAHRSEFFYVLDGALQVLTDDKVHVAREGDLLVVPPGATHAFGAAQGQRADVLIVITPGIERFEYFRLLARLQQGHATIQDLLDSQELYDNHFSQSEAWEKARAN</sequence>
<dbReference type="SUPFAM" id="SSF51182">
    <property type="entry name" value="RmlC-like cupins"/>
    <property type="match status" value="1"/>
</dbReference>
<reference evidence="2 3" key="1">
    <citation type="submission" date="2019-03" db="EMBL/GenBank/DDBJ databases">
        <title>Genomic Encyclopedia of Type Strains, Phase IV (KMG-IV): sequencing the most valuable type-strain genomes for metagenomic binning, comparative biology and taxonomic classification.</title>
        <authorList>
            <person name="Goeker M."/>
        </authorList>
    </citation>
    <scope>NUCLEOTIDE SEQUENCE [LARGE SCALE GENOMIC DNA]</scope>
    <source>
        <strain evidence="2 3">DSM 45361</strain>
    </source>
</reference>
<comment type="caution">
    <text evidence="2">The sequence shown here is derived from an EMBL/GenBank/DDBJ whole genome shotgun (WGS) entry which is preliminary data.</text>
</comment>
<dbReference type="EMBL" id="SNXZ01000002">
    <property type="protein sequence ID" value="TDQ01417.1"/>
    <property type="molecule type" value="Genomic_DNA"/>
</dbReference>
<dbReference type="InterPro" id="IPR011051">
    <property type="entry name" value="RmlC_Cupin_sf"/>
</dbReference>